<dbReference type="Pfam" id="PF08338">
    <property type="entry name" value="DUF1731"/>
    <property type="match status" value="1"/>
</dbReference>
<dbReference type="PANTHER" id="PTHR11092:SF0">
    <property type="entry name" value="EPIMERASE FAMILY PROTEIN SDR39U1"/>
    <property type="match status" value="1"/>
</dbReference>
<name>A0A7V2ZHJ7_9BACT</name>
<evidence type="ECO:0000259" key="3">
    <source>
        <dbReference type="Pfam" id="PF08338"/>
    </source>
</evidence>
<protein>
    <submittedName>
        <fullName evidence="4">TIGR01777 family protein</fullName>
    </submittedName>
</protein>
<reference evidence="4" key="1">
    <citation type="journal article" date="2020" name="mSystems">
        <title>Genome- and Community-Level Interaction Insights into Carbon Utilization and Element Cycling Functions of Hydrothermarchaeota in Hydrothermal Sediment.</title>
        <authorList>
            <person name="Zhou Z."/>
            <person name="Liu Y."/>
            <person name="Xu W."/>
            <person name="Pan J."/>
            <person name="Luo Z.H."/>
            <person name="Li M."/>
        </authorList>
    </citation>
    <scope>NUCLEOTIDE SEQUENCE [LARGE SCALE GENOMIC DNA]</scope>
    <source>
        <strain evidence="4">SpSt-479</strain>
    </source>
</reference>
<dbReference type="InterPro" id="IPR013549">
    <property type="entry name" value="DUF1731"/>
</dbReference>
<dbReference type="NCBIfam" id="TIGR01777">
    <property type="entry name" value="yfcH"/>
    <property type="match status" value="1"/>
</dbReference>
<dbReference type="InterPro" id="IPR010099">
    <property type="entry name" value="SDR39U1"/>
</dbReference>
<feature type="domain" description="NAD-dependent epimerase/dehydratase" evidence="2">
    <location>
        <begin position="4"/>
        <end position="221"/>
    </location>
</feature>
<dbReference type="InterPro" id="IPR001509">
    <property type="entry name" value="Epimerase_deHydtase"/>
</dbReference>
<dbReference type="Gene3D" id="3.40.50.720">
    <property type="entry name" value="NAD(P)-binding Rossmann-like Domain"/>
    <property type="match status" value="1"/>
</dbReference>
<sequence length="308" mass="34298">MKRIIITGATGLIGKKLSEKLSLAGNQIVIFSRDAAKAKTILKKNYEYVDWDYNHPEKWIDKISESDAVIHLAGINLFAKRWNEKFKKEIIISRRDTTKALTNAIKKSSRKPKVFISASGVGYYGDGGNNILSEDSPAGKDFLAEVCKVWEKEATEVESVGVRRVSLRTGIVLSPEDGALKRMLLPFKLFIGGPLGNGNQWFPWIHIDDIIGVYVHALDNENLSGAVNAASPKICTMNEFAKTLGKILNRPSFFKVPKFALKLTIGEAADVVVMGQRVSVNKLLSAGYKFKFENLEEVLRDLLKKKRA</sequence>
<dbReference type="AlphaFoldDB" id="A0A7V2ZHJ7"/>
<dbReference type="EMBL" id="DSUJ01000002">
    <property type="protein sequence ID" value="HFI90118.1"/>
    <property type="molecule type" value="Genomic_DNA"/>
</dbReference>
<dbReference type="Pfam" id="PF01370">
    <property type="entry name" value="Epimerase"/>
    <property type="match status" value="1"/>
</dbReference>
<organism evidence="4">
    <name type="scientific">Ignavibacterium album</name>
    <dbReference type="NCBI Taxonomy" id="591197"/>
    <lineage>
        <taxon>Bacteria</taxon>
        <taxon>Pseudomonadati</taxon>
        <taxon>Ignavibacteriota</taxon>
        <taxon>Ignavibacteria</taxon>
        <taxon>Ignavibacteriales</taxon>
        <taxon>Ignavibacteriaceae</taxon>
        <taxon>Ignavibacterium</taxon>
    </lineage>
</organism>
<evidence type="ECO:0000259" key="2">
    <source>
        <dbReference type="Pfam" id="PF01370"/>
    </source>
</evidence>
<dbReference type="PANTHER" id="PTHR11092">
    <property type="entry name" value="SUGAR NUCLEOTIDE EPIMERASE RELATED"/>
    <property type="match status" value="1"/>
</dbReference>
<comment type="caution">
    <text evidence="4">The sequence shown here is derived from an EMBL/GenBank/DDBJ whole genome shotgun (WGS) entry which is preliminary data.</text>
</comment>
<evidence type="ECO:0000256" key="1">
    <source>
        <dbReference type="ARBA" id="ARBA00009353"/>
    </source>
</evidence>
<dbReference type="InterPro" id="IPR036291">
    <property type="entry name" value="NAD(P)-bd_dom_sf"/>
</dbReference>
<accession>A0A7V2ZHJ7</accession>
<comment type="similarity">
    <text evidence="1">Belongs to the NAD(P)-dependent epimerase/dehydratase family. SDR39U1 subfamily.</text>
</comment>
<evidence type="ECO:0000313" key="4">
    <source>
        <dbReference type="EMBL" id="HFI90118.1"/>
    </source>
</evidence>
<gene>
    <name evidence="4" type="ORF">ENS31_01155</name>
</gene>
<dbReference type="CDD" id="cd05242">
    <property type="entry name" value="SDR_a8"/>
    <property type="match status" value="1"/>
</dbReference>
<feature type="domain" description="DUF1731" evidence="3">
    <location>
        <begin position="256"/>
        <end position="302"/>
    </location>
</feature>
<proteinExistence type="inferred from homology"/>
<dbReference type="SUPFAM" id="SSF51735">
    <property type="entry name" value="NAD(P)-binding Rossmann-fold domains"/>
    <property type="match status" value="1"/>
</dbReference>